<dbReference type="WBParaSite" id="TASK_0000220401-mRNA-1">
    <property type="protein sequence ID" value="TASK_0000220401-mRNA-1"/>
    <property type="gene ID" value="TASK_0000220401"/>
</dbReference>
<evidence type="ECO:0000313" key="1">
    <source>
        <dbReference type="EMBL" id="VDK24558.1"/>
    </source>
</evidence>
<reference evidence="3" key="1">
    <citation type="submission" date="2017-02" db="UniProtKB">
        <authorList>
            <consortium name="WormBaseParasite"/>
        </authorList>
    </citation>
    <scope>IDENTIFICATION</scope>
</reference>
<dbReference type="Proteomes" id="UP000282613">
    <property type="component" value="Unassembled WGS sequence"/>
</dbReference>
<reference evidence="1 2" key="2">
    <citation type="submission" date="2018-11" db="EMBL/GenBank/DDBJ databases">
        <authorList>
            <consortium name="Pathogen Informatics"/>
        </authorList>
    </citation>
    <scope>NUCLEOTIDE SEQUENCE [LARGE SCALE GENOMIC DNA]</scope>
</reference>
<dbReference type="AlphaFoldDB" id="A0A0R3VXR0"/>
<dbReference type="EMBL" id="UYRS01001203">
    <property type="protein sequence ID" value="VDK24558.1"/>
    <property type="molecule type" value="Genomic_DNA"/>
</dbReference>
<name>A0A0R3VXR0_TAEAS</name>
<keyword evidence="2" id="KW-1185">Reference proteome</keyword>
<sequence>MADRIVAVDLLLQWIWDRMIYGGNDSEWFPAFLSLMANVERAMNDPNSPTAHKCSDSLMELQYATLSIDDDERELARIFGLF</sequence>
<protein>
    <submittedName>
        <fullName evidence="1 3">Uncharacterized protein</fullName>
    </submittedName>
</protein>
<accession>A0A0R3VXR0</accession>
<gene>
    <name evidence="1" type="ORF">TASK_LOCUS2205</name>
</gene>
<proteinExistence type="predicted"/>
<evidence type="ECO:0000313" key="3">
    <source>
        <dbReference type="WBParaSite" id="TASK_0000220401-mRNA-1"/>
    </source>
</evidence>
<organism evidence="3">
    <name type="scientific">Taenia asiatica</name>
    <name type="common">Asian tapeworm</name>
    <dbReference type="NCBI Taxonomy" id="60517"/>
    <lineage>
        <taxon>Eukaryota</taxon>
        <taxon>Metazoa</taxon>
        <taxon>Spiralia</taxon>
        <taxon>Lophotrochozoa</taxon>
        <taxon>Platyhelminthes</taxon>
        <taxon>Cestoda</taxon>
        <taxon>Eucestoda</taxon>
        <taxon>Cyclophyllidea</taxon>
        <taxon>Taeniidae</taxon>
        <taxon>Taenia</taxon>
    </lineage>
</organism>
<evidence type="ECO:0000313" key="2">
    <source>
        <dbReference type="Proteomes" id="UP000282613"/>
    </source>
</evidence>